<dbReference type="EMBL" id="CP019602">
    <property type="protein sequence ID" value="ARU16207.1"/>
    <property type="molecule type" value="Genomic_DNA"/>
</dbReference>
<dbReference type="AlphaFoldDB" id="A0A1Z1FBZ7"/>
<proteinExistence type="predicted"/>
<protein>
    <recommendedName>
        <fullName evidence="4">Terminase large subunit gp17-like C-terminal domain-containing protein</fullName>
    </recommendedName>
</protein>
<accession>A0A1Z1FBZ7</accession>
<dbReference type="RefSeq" id="WP_066845188.1">
    <property type="nucleotide sequence ID" value="NZ_CP019602.1"/>
</dbReference>
<evidence type="ECO:0008006" key="4">
    <source>
        <dbReference type="Google" id="ProtNLM"/>
    </source>
</evidence>
<evidence type="ECO:0000256" key="1">
    <source>
        <dbReference type="SAM" id="MobiDB-lite"/>
    </source>
</evidence>
<reference evidence="2 3" key="1">
    <citation type="submission" date="2017-01" db="EMBL/GenBank/DDBJ databases">
        <title>Complete genome sequence of esterase-producing bacterium Croceicoccus marinus E4A9.</title>
        <authorList>
            <person name="Wu Y.-H."/>
            <person name="Cheng H."/>
            <person name="Xu L."/>
            <person name="Huo Y.-Y."/>
            <person name="Wang C.-S."/>
            <person name="Xu X.-W."/>
        </authorList>
    </citation>
    <scope>NUCLEOTIDE SEQUENCE [LARGE SCALE GENOMIC DNA]</scope>
    <source>
        <strain evidence="2 3">E4A9</strain>
    </source>
</reference>
<sequence length="112" mass="12300">MERVAAGDRRRLLLNLPPRNGKSKLVSIIRVAFLLGRNPTLNFVCVSYSNELSGKLARDCLSIMQSDWYQQLFPATAYRASAPPTATSRPHAAADASQRRSPVRSLAAEVTS</sequence>
<organism evidence="2 3">
    <name type="scientific">Croceicoccus marinus</name>
    <dbReference type="NCBI Taxonomy" id="450378"/>
    <lineage>
        <taxon>Bacteria</taxon>
        <taxon>Pseudomonadati</taxon>
        <taxon>Pseudomonadota</taxon>
        <taxon>Alphaproteobacteria</taxon>
        <taxon>Sphingomonadales</taxon>
        <taxon>Erythrobacteraceae</taxon>
        <taxon>Croceicoccus</taxon>
    </lineage>
</organism>
<dbReference type="Proteomes" id="UP000195807">
    <property type="component" value="Chromosome"/>
</dbReference>
<keyword evidence="3" id="KW-1185">Reference proteome</keyword>
<evidence type="ECO:0000313" key="3">
    <source>
        <dbReference type="Proteomes" id="UP000195807"/>
    </source>
</evidence>
<name>A0A1Z1FBZ7_9SPHN</name>
<dbReference type="KEGG" id="cman:A9D14_08350"/>
<gene>
    <name evidence="2" type="ORF">A9D14_08350</name>
</gene>
<evidence type="ECO:0000313" key="2">
    <source>
        <dbReference type="EMBL" id="ARU16207.1"/>
    </source>
</evidence>
<dbReference type="OrthoDB" id="9771580at2"/>
<feature type="region of interest" description="Disordered" evidence="1">
    <location>
        <begin position="81"/>
        <end position="112"/>
    </location>
</feature>